<evidence type="ECO:0000256" key="4">
    <source>
        <dbReference type="ARBA" id="ARBA00022753"/>
    </source>
</evidence>
<dbReference type="GO" id="GO:0000813">
    <property type="term" value="C:ESCRT I complex"/>
    <property type="evidence" value="ECO:0007669"/>
    <property type="project" value="UniProtKB-ARBA"/>
</dbReference>
<evidence type="ECO:0000313" key="10">
    <source>
        <dbReference type="Proteomes" id="UP000000689"/>
    </source>
</evidence>
<dbReference type="InterPro" id="IPR037202">
    <property type="entry name" value="ESCRT_assembly_dom"/>
</dbReference>
<reference evidence="9 10" key="1">
    <citation type="journal article" date="2011" name="Proc. Natl. Acad. Sci. U.S.A.">
        <title>Evolutionary erosion of yeast sex chromosomes by mating-type switching accidents.</title>
        <authorList>
            <person name="Gordon J.L."/>
            <person name="Armisen D."/>
            <person name="Proux-Wera E."/>
            <person name="Oheigeartaigh S.S."/>
            <person name="Byrne K.P."/>
            <person name="Wolfe K.H."/>
        </authorList>
    </citation>
    <scope>NUCLEOTIDE SEQUENCE [LARGE SCALE GENOMIC DNA]</scope>
    <source>
        <strain evidence="10">ATCC 10597 / BCRC 20456 / CBS 421 / NBRC 0211 / NRRL Y-12639</strain>
    </source>
</reference>
<keyword evidence="3 6" id="KW-0813">Transport</keyword>
<dbReference type="eggNOG" id="ENOG502S6GM">
    <property type="taxonomic scope" value="Eukaryota"/>
</dbReference>
<proteinExistence type="inferred from homology"/>
<evidence type="ECO:0000259" key="8">
    <source>
        <dbReference type="PROSITE" id="PS51314"/>
    </source>
</evidence>
<dbReference type="EMBL" id="HE580273">
    <property type="protein sequence ID" value="CCD26041.2"/>
    <property type="molecule type" value="Genomic_DNA"/>
</dbReference>
<feature type="domain" description="VPS37 C-terminal" evidence="8">
    <location>
        <begin position="126"/>
        <end position="220"/>
    </location>
</feature>
<dbReference type="OMA" id="YVTKFHP"/>
<evidence type="ECO:0000256" key="2">
    <source>
        <dbReference type="ARBA" id="ARBA00007617"/>
    </source>
</evidence>
<dbReference type="Pfam" id="PF07200">
    <property type="entry name" value="Mod_r"/>
    <property type="match status" value="1"/>
</dbReference>
<dbReference type="InterPro" id="IPR029012">
    <property type="entry name" value="Helix_hairpin_bin_sf"/>
</dbReference>
<comment type="subcellular location">
    <subcellularLocation>
        <location evidence="1">Endosome</location>
    </subcellularLocation>
</comment>
<protein>
    <recommendedName>
        <fullName evidence="8">VPS37 C-terminal domain-containing protein</fullName>
    </recommendedName>
</protein>
<dbReference type="OrthoDB" id="4035847at2759"/>
<keyword evidence="7" id="KW-0175">Coiled coil</keyword>
<dbReference type="AlphaFoldDB" id="G0WE30"/>
<evidence type="ECO:0000256" key="5">
    <source>
        <dbReference type="ARBA" id="ARBA00022927"/>
    </source>
</evidence>
<evidence type="ECO:0000313" key="9">
    <source>
        <dbReference type="EMBL" id="CCD26041.2"/>
    </source>
</evidence>
<dbReference type="STRING" id="1071378.G0WE30"/>
<feature type="coiled-coil region" evidence="7">
    <location>
        <begin position="84"/>
        <end position="125"/>
    </location>
</feature>
<accession>G0WE30</accession>
<dbReference type="RefSeq" id="XP_003671284.2">
    <property type="nucleotide sequence ID" value="XM_003671236.2"/>
</dbReference>
<gene>
    <name evidence="9" type="primary">NDAI0G02640</name>
    <name evidence="9" type="ordered locus">NDAI_0G02640</name>
</gene>
<dbReference type="SUPFAM" id="SSF140111">
    <property type="entry name" value="Endosomal sorting complex assembly domain"/>
    <property type="match status" value="1"/>
</dbReference>
<dbReference type="GO" id="GO:0006886">
    <property type="term" value="P:intracellular protein transport"/>
    <property type="evidence" value="ECO:0007669"/>
    <property type="project" value="UniProtKB-ARBA"/>
</dbReference>
<evidence type="ECO:0000256" key="7">
    <source>
        <dbReference type="SAM" id="Coils"/>
    </source>
</evidence>
<dbReference type="KEGG" id="ndi:NDAI_0G02640"/>
<keyword evidence="10" id="KW-1185">Reference proteome</keyword>
<organism evidence="9 10">
    <name type="scientific">Naumovozyma dairenensis (strain ATCC 10597 / BCRC 20456 / CBS 421 / NBRC 0211 / NRRL Y-12639)</name>
    <name type="common">Saccharomyces dairenensis</name>
    <dbReference type="NCBI Taxonomy" id="1071378"/>
    <lineage>
        <taxon>Eukaryota</taxon>
        <taxon>Fungi</taxon>
        <taxon>Dikarya</taxon>
        <taxon>Ascomycota</taxon>
        <taxon>Saccharomycotina</taxon>
        <taxon>Saccharomycetes</taxon>
        <taxon>Saccharomycetales</taxon>
        <taxon>Saccharomycetaceae</taxon>
        <taxon>Naumovozyma</taxon>
    </lineage>
</organism>
<dbReference type="GO" id="GO:0072666">
    <property type="term" value="P:establishment of protein localization to vacuole"/>
    <property type="evidence" value="ECO:0007669"/>
    <property type="project" value="UniProtKB-ARBA"/>
</dbReference>
<name>G0WE30_NAUDC</name>
<evidence type="ECO:0000256" key="6">
    <source>
        <dbReference type="PROSITE-ProRule" id="PRU00646"/>
    </source>
</evidence>
<evidence type="ECO:0000256" key="1">
    <source>
        <dbReference type="ARBA" id="ARBA00004177"/>
    </source>
</evidence>
<comment type="similarity">
    <text evidence="2">Belongs to the VPS37 family.</text>
</comment>
<sequence>MVCMRKGKEIKVRATETRHREKGNDEYQMTMETTIIADGNTTTTSLEDVPLPENIQLLTNRELLGLLTEHADKLSEYVTKFHPLNDTISDIQTLKQRLRDLHERFDELQLKRDDIKKELEDYKVVESMYVKKWQDFHHLIQEKYSDDALRRNVEMYLKRLDNECTNLEVSMYDTQGQDGMKNIDMNQLNLFVKEYLEKRQKFHLNQEKLNTWNEQGSLRL</sequence>
<dbReference type="HOGENOM" id="CLU_109465_0_0_1"/>
<dbReference type="GO" id="GO:0043162">
    <property type="term" value="P:ubiquitin-dependent protein catabolic process via the multivesicular body sorting pathway"/>
    <property type="evidence" value="ECO:0007669"/>
    <property type="project" value="UniProtKB-ARBA"/>
</dbReference>
<dbReference type="Gene3D" id="1.10.287.660">
    <property type="entry name" value="Helix hairpin bin"/>
    <property type="match status" value="1"/>
</dbReference>
<dbReference type="InterPro" id="IPR009851">
    <property type="entry name" value="Mod_r"/>
</dbReference>
<keyword evidence="4" id="KW-0967">Endosome</keyword>
<evidence type="ECO:0000256" key="3">
    <source>
        <dbReference type="ARBA" id="ARBA00022448"/>
    </source>
</evidence>
<dbReference type="PROSITE" id="PS51314">
    <property type="entry name" value="VPS37_C"/>
    <property type="match status" value="1"/>
</dbReference>
<dbReference type="Proteomes" id="UP000000689">
    <property type="component" value="Chromosome 7"/>
</dbReference>
<dbReference type="GeneID" id="11497437"/>
<keyword evidence="5 6" id="KW-0653">Protein transport</keyword>